<evidence type="ECO:0000256" key="1">
    <source>
        <dbReference type="SAM" id="MobiDB-lite"/>
    </source>
</evidence>
<organism evidence="2 3">
    <name type="scientific">Parnassius apollo</name>
    <name type="common">Apollo butterfly</name>
    <name type="synonym">Papilio apollo</name>
    <dbReference type="NCBI Taxonomy" id="110799"/>
    <lineage>
        <taxon>Eukaryota</taxon>
        <taxon>Metazoa</taxon>
        <taxon>Ecdysozoa</taxon>
        <taxon>Arthropoda</taxon>
        <taxon>Hexapoda</taxon>
        <taxon>Insecta</taxon>
        <taxon>Pterygota</taxon>
        <taxon>Neoptera</taxon>
        <taxon>Endopterygota</taxon>
        <taxon>Lepidoptera</taxon>
        <taxon>Glossata</taxon>
        <taxon>Ditrysia</taxon>
        <taxon>Papilionoidea</taxon>
        <taxon>Papilionidae</taxon>
        <taxon>Parnassiinae</taxon>
        <taxon>Parnassini</taxon>
        <taxon>Parnassius</taxon>
        <taxon>Parnassius</taxon>
    </lineage>
</organism>
<evidence type="ECO:0000313" key="3">
    <source>
        <dbReference type="Proteomes" id="UP000691718"/>
    </source>
</evidence>
<dbReference type="OrthoDB" id="2194416at2759"/>
<sequence length="145" mass="15910">MTQRGTPIGPLPGGHQGASKAGAGRGSIRTARRARGAARSPSSPPHPSSPPEGLVLTGSSRTQQAAPIADGARRMRWTKTMNQNAFRVYYRTKGEETAGTAYRAWMHCFFAELEPSIPVKEQNLADRAWYITRSKIFDDVGRERL</sequence>
<proteinExistence type="predicted"/>
<comment type="caution">
    <text evidence="2">The sequence shown here is derived from an EMBL/GenBank/DDBJ whole genome shotgun (WGS) entry which is preliminary data.</text>
</comment>
<name>A0A8S3WMD6_PARAO</name>
<reference evidence="2" key="1">
    <citation type="submission" date="2021-04" db="EMBL/GenBank/DDBJ databases">
        <authorList>
            <person name="Tunstrom K."/>
        </authorList>
    </citation>
    <scope>NUCLEOTIDE SEQUENCE</scope>
</reference>
<dbReference type="Proteomes" id="UP000691718">
    <property type="component" value="Unassembled WGS sequence"/>
</dbReference>
<protein>
    <submittedName>
        <fullName evidence="2">(apollo) hypothetical protein</fullName>
    </submittedName>
</protein>
<dbReference type="AlphaFoldDB" id="A0A8S3WMD6"/>
<accession>A0A8S3WMD6</accession>
<feature type="region of interest" description="Disordered" evidence="1">
    <location>
        <begin position="1"/>
        <end position="74"/>
    </location>
</feature>
<gene>
    <name evidence="2" type="ORF">PAPOLLO_LOCUS8017</name>
</gene>
<evidence type="ECO:0000313" key="2">
    <source>
        <dbReference type="EMBL" id="CAG4968839.1"/>
    </source>
</evidence>
<dbReference type="EMBL" id="CAJQZP010000563">
    <property type="protein sequence ID" value="CAG4968839.1"/>
    <property type="molecule type" value="Genomic_DNA"/>
</dbReference>
<keyword evidence="3" id="KW-1185">Reference proteome</keyword>